<evidence type="ECO:0000313" key="1">
    <source>
        <dbReference type="EMBL" id="KAF2455326.1"/>
    </source>
</evidence>
<dbReference type="Proteomes" id="UP000799766">
    <property type="component" value="Unassembled WGS sequence"/>
</dbReference>
<keyword evidence="2" id="KW-1185">Reference proteome</keyword>
<evidence type="ECO:0000313" key="2">
    <source>
        <dbReference type="Proteomes" id="UP000799766"/>
    </source>
</evidence>
<dbReference type="EMBL" id="MU001687">
    <property type="protein sequence ID" value="KAF2455326.1"/>
    <property type="molecule type" value="Genomic_DNA"/>
</dbReference>
<sequence length="52" mass="5610">MPSDAPPCANVTRKRGASRYAGPCRDCSPTYAHAANSCPEISFLILWSTMHA</sequence>
<gene>
    <name evidence="1" type="ORF">BDY21DRAFT_73316</name>
</gene>
<reference evidence="1" key="1">
    <citation type="journal article" date="2020" name="Stud. Mycol.">
        <title>101 Dothideomycetes genomes: a test case for predicting lifestyles and emergence of pathogens.</title>
        <authorList>
            <person name="Haridas S."/>
            <person name="Albert R."/>
            <person name="Binder M."/>
            <person name="Bloem J."/>
            <person name="Labutti K."/>
            <person name="Salamov A."/>
            <person name="Andreopoulos B."/>
            <person name="Baker S."/>
            <person name="Barry K."/>
            <person name="Bills G."/>
            <person name="Bluhm B."/>
            <person name="Cannon C."/>
            <person name="Castanera R."/>
            <person name="Culley D."/>
            <person name="Daum C."/>
            <person name="Ezra D."/>
            <person name="Gonzalez J."/>
            <person name="Henrissat B."/>
            <person name="Kuo A."/>
            <person name="Liang C."/>
            <person name="Lipzen A."/>
            <person name="Lutzoni F."/>
            <person name="Magnuson J."/>
            <person name="Mondo S."/>
            <person name="Nolan M."/>
            <person name="Ohm R."/>
            <person name="Pangilinan J."/>
            <person name="Park H.-J."/>
            <person name="Ramirez L."/>
            <person name="Alfaro M."/>
            <person name="Sun H."/>
            <person name="Tritt A."/>
            <person name="Yoshinaga Y."/>
            <person name="Zwiers L.-H."/>
            <person name="Turgeon B."/>
            <person name="Goodwin S."/>
            <person name="Spatafora J."/>
            <person name="Crous P."/>
            <person name="Grigoriev I."/>
        </authorList>
    </citation>
    <scope>NUCLEOTIDE SEQUENCE</scope>
    <source>
        <strain evidence="1">ATCC 16933</strain>
    </source>
</reference>
<accession>A0A6A6NUA3</accession>
<protein>
    <submittedName>
        <fullName evidence="1">Uncharacterized protein</fullName>
    </submittedName>
</protein>
<name>A0A6A6NUA3_9PEZI</name>
<organism evidence="1 2">
    <name type="scientific">Lineolata rhizophorae</name>
    <dbReference type="NCBI Taxonomy" id="578093"/>
    <lineage>
        <taxon>Eukaryota</taxon>
        <taxon>Fungi</taxon>
        <taxon>Dikarya</taxon>
        <taxon>Ascomycota</taxon>
        <taxon>Pezizomycotina</taxon>
        <taxon>Dothideomycetes</taxon>
        <taxon>Dothideomycetes incertae sedis</taxon>
        <taxon>Lineolatales</taxon>
        <taxon>Lineolataceae</taxon>
        <taxon>Lineolata</taxon>
    </lineage>
</organism>
<dbReference type="AlphaFoldDB" id="A0A6A6NUA3"/>
<proteinExistence type="predicted"/>